<dbReference type="SMART" id="SM00343">
    <property type="entry name" value="ZnF_C2HC"/>
    <property type="match status" value="4"/>
</dbReference>
<dbReference type="AlphaFoldDB" id="A0A6G0TCD6"/>
<dbReference type="InterPro" id="IPR006579">
    <property type="entry name" value="Pre_C2HC_dom"/>
</dbReference>
<evidence type="ECO:0000259" key="2">
    <source>
        <dbReference type="SMART" id="SM00343"/>
    </source>
</evidence>
<evidence type="ECO:0000313" key="4">
    <source>
        <dbReference type="EMBL" id="KAE9530603.1"/>
    </source>
</evidence>
<feature type="compositionally biased region" description="Polar residues" evidence="1">
    <location>
        <begin position="111"/>
        <end position="123"/>
    </location>
</feature>
<accession>A0A6G0TCD6</accession>
<reference evidence="4 5" key="1">
    <citation type="submission" date="2019-08" db="EMBL/GenBank/DDBJ databases">
        <title>The genome of the soybean aphid Biotype 1, its phylome, world population structure and adaptation to the North American continent.</title>
        <authorList>
            <person name="Giordano R."/>
            <person name="Donthu R.K."/>
            <person name="Hernandez A.G."/>
            <person name="Wright C.L."/>
            <person name="Zimin A.V."/>
        </authorList>
    </citation>
    <scope>NUCLEOTIDE SEQUENCE [LARGE SCALE GENOMIC DNA]</scope>
    <source>
        <tissue evidence="4">Whole aphids</tissue>
    </source>
</reference>
<feature type="compositionally biased region" description="Polar residues" evidence="1">
    <location>
        <begin position="393"/>
        <end position="407"/>
    </location>
</feature>
<evidence type="ECO:0000313" key="5">
    <source>
        <dbReference type="Proteomes" id="UP000475862"/>
    </source>
</evidence>
<name>A0A6G0TCD6_APHGL</name>
<feature type="domain" description="CCHC-type" evidence="2">
    <location>
        <begin position="292"/>
        <end position="308"/>
    </location>
</feature>
<feature type="domain" description="Pre-C2HC" evidence="3">
    <location>
        <begin position="550"/>
        <end position="618"/>
    </location>
</feature>
<dbReference type="SMART" id="SM00596">
    <property type="entry name" value="PRE_C2HC"/>
    <property type="match status" value="2"/>
</dbReference>
<dbReference type="EMBL" id="VYZN01000042">
    <property type="protein sequence ID" value="KAE9530603.1"/>
    <property type="molecule type" value="Genomic_DNA"/>
</dbReference>
<dbReference type="Pfam" id="PF07530">
    <property type="entry name" value="PRE_C2HC"/>
    <property type="match status" value="2"/>
</dbReference>
<feature type="region of interest" description="Disordered" evidence="1">
    <location>
        <begin position="1"/>
        <end position="81"/>
    </location>
</feature>
<evidence type="ECO:0000256" key="1">
    <source>
        <dbReference type="SAM" id="MobiDB-lite"/>
    </source>
</evidence>
<sequence length="782" mass="88468">MNNNQPNKPINIIKNKTNQTAPPITISKTITTTNSKANTKANTKDNTLDSGWSTQSNKRIHSNSSNSLSEPSSPNSNMDINGKQKTYKKKVFASRNRFEPLAQDDPFDPPTTENISTNSQQNDAENDIMENENTPIKPPPPIFVKGVEDFPALCTELIELIGVDNFICKSSTNSLKIQTTDPNSYRVLERYLKAENAEYHTYQLKEEKPLRIVIRNLHPSTPLSLIKEELEVRLYEVRQVTNVLHKVNKNPLPLFFVDLEPTLKSNEIFKMSSLLHCKIKIEEPYKPKTISQCFNCQQYGHTRTYCGYQPRCVRCGADHQSTACPNSRDAPPKCAHCSQNHPANYKGCTIYKELQRRKNSSAPSNRLQNNFNVQTNNVQSSHPPVRTFPNHPSPQTQTYAQATSNTPDFAAPPPSTDTQPPDLSKLLTNFLDEFKNVINPLISLLTKQNDAENDIMENENTPIKPPPPIFVKGVEDFPALCTELIELIGVDNFICKSSTNSLKIQTTDPNSYRVLERYLKAENAEYHTYQLKEEKPLRIVIRNLHPSTPLSLIKEELEVRLYEVRQVTNVLHKVNKNPLPLFFVDLEPTLKSNEIFKMSSLLHCKIKIEEPYKPKTISQCFNCQQYGHTRTYCGYQPRCVRCGADHQSTACPNSRDAPPKCAHCSQNHPANYKGCTIYKELQRRKNSSAPSNRLQNNFNVQTNNVQSSHPPVRTFPNHPSPQTQTYAQATSNTPDFAAPPPSTDTQPPDLSKLLTNFLDEFKNVINPLISLLTKTAKASTII</sequence>
<keyword evidence="5" id="KW-1185">Reference proteome</keyword>
<dbReference type="PANTHER" id="PTHR33273">
    <property type="entry name" value="DOMAIN-CONTAINING PROTEIN, PUTATIVE-RELATED"/>
    <property type="match status" value="1"/>
</dbReference>
<feature type="domain" description="CCHC-type" evidence="2">
    <location>
        <begin position="638"/>
        <end position="653"/>
    </location>
</feature>
<feature type="domain" description="Pre-C2HC" evidence="3">
    <location>
        <begin position="223"/>
        <end position="291"/>
    </location>
</feature>
<dbReference type="OrthoDB" id="6624230at2759"/>
<feature type="domain" description="CCHC-type" evidence="2">
    <location>
        <begin position="619"/>
        <end position="635"/>
    </location>
</feature>
<evidence type="ECO:0000259" key="3">
    <source>
        <dbReference type="SMART" id="SM00596"/>
    </source>
</evidence>
<protein>
    <recommendedName>
        <fullName evidence="6">Pre-C2HC domain-containing protein</fullName>
    </recommendedName>
</protein>
<dbReference type="PANTHER" id="PTHR33273:SF2">
    <property type="entry name" value="ENDONUCLEASE_EXONUCLEASE_PHOSPHATASE DOMAIN-CONTAINING PROTEIN"/>
    <property type="match status" value="1"/>
</dbReference>
<dbReference type="Proteomes" id="UP000475862">
    <property type="component" value="Unassembled WGS sequence"/>
</dbReference>
<feature type="compositionally biased region" description="Polar residues" evidence="1">
    <location>
        <begin position="720"/>
        <end position="734"/>
    </location>
</feature>
<comment type="caution">
    <text evidence="4">The sequence shown here is derived from an EMBL/GenBank/DDBJ whole genome shotgun (WGS) entry which is preliminary data.</text>
</comment>
<evidence type="ECO:0008006" key="6">
    <source>
        <dbReference type="Google" id="ProtNLM"/>
    </source>
</evidence>
<proteinExistence type="predicted"/>
<feature type="region of interest" description="Disordered" evidence="1">
    <location>
        <begin position="100"/>
        <end position="123"/>
    </location>
</feature>
<dbReference type="GO" id="GO:0008270">
    <property type="term" value="F:zinc ion binding"/>
    <property type="evidence" value="ECO:0007669"/>
    <property type="project" value="InterPro"/>
</dbReference>
<feature type="domain" description="CCHC-type" evidence="2">
    <location>
        <begin position="311"/>
        <end position="326"/>
    </location>
</feature>
<dbReference type="InterPro" id="IPR001878">
    <property type="entry name" value="Znf_CCHC"/>
</dbReference>
<feature type="compositionally biased region" description="Polar residues" evidence="1">
    <location>
        <begin position="48"/>
        <end position="57"/>
    </location>
</feature>
<dbReference type="GO" id="GO:0003676">
    <property type="term" value="F:nucleic acid binding"/>
    <property type="evidence" value="ECO:0007669"/>
    <property type="project" value="InterPro"/>
</dbReference>
<feature type="compositionally biased region" description="Low complexity" evidence="1">
    <location>
        <begin position="1"/>
        <end position="41"/>
    </location>
</feature>
<feature type="region of interest" description="Disordered" evidence="1">
    <location>
        <begin position="702"/>
        <end position="750"/>
    </location>
</feature>
<feature type="region of interest" description="Disordered" evidence="1">
    <location>
        <begin position="377"/>
        <end position="420"/>
    </location>
</feature>
<gene>
    <name evidence="4" type="ORF">AGLY_011065</name>
</gene>
<organism evidence="4 5">
    <name type="scientific">Aphis glycines</name>
    <name type="common">Soybean aphid</name>
    <dbReference type="NCBI Taxonomy" id="307491"/>
    <lineage>
        <taxon>Eukaryota</taxon>
        <taxon>Metazoa</taxon>
        <taxon>Ecdysozoa</taxon>
        <taxon>Arthropoda</taxon>
        <taxon>Hexapoda</taxon>
        <taxon>Insecta</taxon>
        <taxon>Pterygota</taxon>
        <taxon>Neoptera</taxon>
        <taxon>Paraneoptera</taxon>
        <taxon>Hemiptera</taxon>
        <taxon>Sternorrhyncha</taxon>
        <taxon>Aphidomorpha</taxon>
        <taxon>Aphidoidea</taxon>
        <taxon>Aphididae</taxon>
        <taxon>Aphidini</taxon>
        <taxon>Aphis</taxon>
        <taxon>Aphis</taxon>
    </lineage>
</organism>
<feature type="compositionally biased region" description="Low complexity" evidence="1">
    <location>
        <begin position="62"/>
        <end position="77"/>
    </location>
</feature>